<name>A0ABV7JSJ3_9SPHI</name>
<keyword evidence="3" id="KW-1185">Reference proteome</keyword>
<organism evidence="2 3">
    <name type="scientific">Parapedobacter deserti</name>
    <dbReference type="NCBI Taxonomy" id="1912957"/>
    <lineage>
        <taxon>Bacteria</taxon>
        <taxon>Pseudomonadati</taxon>
        <taxon>Bacteroidota</taxon>
        <taxon>Sphingobacteriia</taxon>
        <taxon>Sphingobacteriales</taxon>
        <taxon>Sphingobacteriaceae</taxon>
        <taxon>Parapedobacter</taxon>
    </lineage>
</organism>
<dbReference type="PROSITE" id="PS50106">
    <property type="entry name" value="PDZ"/>
    <property type="match status" value="1"/>
</dbReference>
<dbReference type="InterPro" id="IPR036034">
    <property type="entry name" value="PDZ_sf"/>
</dbReference>
<dbReference type="RefSeq" id="WP_379026537.1">
    <property type="nucleotide sequence ID" value="NZ_JBHRTA010000062.1"/>
</dbReference>
<dbReference type="PROSITE" id="PS51257">
    <property type="entry name" value="PROKAR_LIPOPROTEIN"/>
    <property type="match status" value="1"/>
</dbReference>
<proteinExistence type="predicted"/>
<dbReference type="Gene3D" id="2.40.70.10">
    <property type="entry name" value="Acid Proteases"/>
    <property type="match status" value="2"/>
</dbReference>
<gene>
    <name evidence="2" type="ORF">ACFOET_21400</name>
</gene>
<dbReference type="EMBL" id="JBHRTA010000062">
    <property type="protein sequence ID" value="MFC3200192.1"/>
    <property type="molecule type" value="Genomic_DNA"/>
</dbReference>
<protein>
    <submittedName>
        <fullName evidence="2">Aspartyl protease family protein</fullName>
    </submittedName>
</protein>
<dbReference type="Gene3D" id="2.30.42.10">
    <property type="match status" value="1"/>
</dbReference>
<dbReference type="GO" id="GO:0006508">
    <property type="term" value="P:proteolysis"/>
    <property type="evidence" value="ECO:0007669"/>
    <property type="project" value="UniProtKB-KW"/>
</dbReference>
<dbReference type="SUPFAM" id="SSF50156">
    <property type="entry name" value="PDZ domain-like"/>
    <property type="match status" value="1"/>
</dbReference>
<dbReference type="InterPro" id="IPR021109">
    <property type="entry name" value="Peptidase_aspartic_dom_sf"/>
</dbReference>
<keyword evidence="2" id="KW-0645">Protease</keyword>
<dbReference type="Proteomes" id="UP001595526">
    <property type="component" value="Unassembled WGS sequence"/>
</dbReference>
<dbReference type="GO" id="GO:0008233">
    <property type="term" value="F:peptidase activity"/>
    <property type="evidence" value="ECO:0007669"/>
    <property type="project" value="UniProtKB-KW"/>
</dbReference>
<dbReference type="Pfam" id="PF13650">
    <property type="entry name" value="Asp_protease_2"/>
    <property type="match status" value="2"/>
</dbReference>
<evidence type="ECO:0000313" key="3">
    <source>
        <dbReference type="Proteomes" id="UP001595526"/>
    </source>
</evidence>
<dbReference type="InterPro" id="IPR001478">
    <property type="entry name" value="PDZ"/>
</dbReference>
<evidence type="ECO:0000259" key="1">
    <source>
        <dbReference type="PROSITE" id="PS50106"/>
    </source>
</evidence>
<dbReference type="Pfam" id="PF17820">
    <property type="entry name" value="PDZ_6"/>
    <property type="match status" value="1"/>
</dbReference>
<feature type="domain" description="PDZ" evidence="1">
    <location>
        <begin position="322"/>
        <end position="387"/>
    </location>
</feature>
<dbReference type="SUPFAM" id="SSF50630">
    <property type="entry name" value="Acid proteases"/>
    <property type="match status" value="2"/>
</dbReference>
<evidence type="ECO:0000313" key="2">
    <source>
        <dbReference type="EMBL" id="MFC3200192.1"/>
    </source>
</evidence>
<comment type="caution">
    <text evidence="2">The sequence shown here is derived from an EMBL/GenBank/DDBJ whole genome shotgun (WGS) entry which is preliminary data.</text>
</comment>
<keyword evidence="2" id="KW-0378">Hydrolase</keyword>
<reference evidence="3" key="1">
    <citation type="journal article" date="2019" name="Int. J. Syst. Evol. Microbiol.">
        <title>The Global Catalogue of Microorganisms (GCM) 10K type strain sequencing project: providing services to taxonomists for standard genome sequencing and annotation.</title>
        <authorList>
            <consortium name="The Broad Institute Genomics Platform"/>
            <consortium name="The Broad Institute Genome Sequencing Center for Infectious Disease"/>
            <person name="Wu L."/>
            <person name="Ma J."/>
        </authorList>
    </citation>
    <scope>NUCLEOTIDE SEQUENCE [LARGE SCALE GENOMIC DNA]</scope>
    <source>
        <strain evidence="3">KCTC 52416</strain>
    </source>
</reference>
<dbReference type="SMART" id="SM00228">
    <property type="entry name" value="PDZ"/>
    <property type="match status" value="1"/>
</dbReference>
<sequence length="400" mass="45500">MMKALPIVFLLFLSCLLLKVNVTAQEEYILPPSRTLTVIPFSLAAESVVLVKAVLIGHKDTLTFILDTGSSGISLDSATANALNLVPQASDINIRGIAGLRKAEFLYRQKLKLNELIIDSLNFHINDYEFLSFIYGIKIDGVIGYSLFSRYIVKIDYDVQEIEICSQGPIKYPKGGFLLRPFIRTLPVQSARIKDNRKITSRFLFDIGAGLSLVLSRDFEQDSAVVRKKRKRFPVEAHGVGGKLSMEMTLVKDFRLGPYRFRKVPTMVFEDEYNVTSYPYLGGLIGNQLLKRFNTVLNYERREIYLKPNTLFREPFEYSYSGMELYYIDDLIVVGSIVKGSPADISGLKEGDIVFAIDNNANQDFIQYKRALMTAKKRVRLIIRRGEELVEIRMKLQSLL</sequence>
<dbReference type="InterPro" id="IPR041489">
    <property type="entry name" value="PDZ_6"/>
</dbReference>
<accession>A0ABV7JSJ3</accession>